<evidence type="ECO:0008006" key="3">
    <source>
        <dbReference type="Google" id="ProtNLM"/>
    </source>
</evidence>
<gene>
    <name evidence="1" type="ORF">QUF54_01140</name>
</gene>
<organism evidence="1 2">
    <name type="scientific">Candidatus Marithioploca araucensis</name>
    <dbReference type="NCBI Taxonomy" id="70273"/>
    <lineage>
        <taxon>Bacteria</taxon>
        <taxon>Pseudomonadati</taxon>
        <taxon>Pseudomonadota</taxon>
        <taxon>Gammaproteobacteria</taxon>
        <taxon>Thiotrichales</taxon>
        <taxon>Thiotrichaceae</taxon>
        <taxon>Candidatus Marithioploca</taxon>
    </lineage>
</organism>
<dbReference type="Proteomes" id="UP001171945">
    <property type="component" value="Unassembled WGS sequence"/>
</dbReference>
<reference evidence="1" key="1">
    <citation type="submission" date="2023-06" db="EMBL/GenBank/DDBJ databases">
        <title>Uncultivated large filamentous bacteria from sulfidic sediments reveal new species and different genomic features in energy metabolism and defense.</title>
        <authorList>
            <person name="Fonseca A."/>
        </authorList>
    </citation>
    <scope>NUCLEOTIDE SEQUENCE</scope>
    <source>
        <strain evidence="1">HSG4</strain>
    </source>
</reference>
<evidence type="ECO:0000313" key="2">
    <source>
        <dbReference type="Proteomes" id="UP001171945"/>
    </source>
</evidence>
<protein>
    <recommendedName>
        <fullName evidence="3">Addiction module component</fullName>
    </recommendedName>
</protein>
<evidence type="ECO:0000313" key="1">
    <source>
        <dbReference type="EMBL" id="MDM8561941.1"/>
    </source>
</evidence>
<keyword evidence="2" id="KW-1185">Reference proteome</keyword>
<name>A0ABT7VQJ5_9GAMM</name>
<comment type="caution">
    <text evidence="1">The sequence shown here is derived from an EMBL/GenBank/DDBJ whole genome shotgun (WGS) entry which is preliminary data.</text>
</comment>
<accession>A0ABT7VQJ5</accession>
<sequence>MGTITLKVPQDIHMEYQIDNAKMVFQLLEWLQVIQKQPIEESSIPSAKAVQQWELKAQDNLTRHEKTGLLPEALFDFD</sequence>
<proteinExistence type="predicted"/>
<dbReference type="EMBL" id="JAUCGM010000025">
    <property type="protein sequence ID" value="MDM8561941.1"/>
    <property type="molecule type" value="Genomic_DNA"/>
</dbReference>